<dbReference type="AlphaFoldDB" id="A0A0P1AR10"/>
<name>A0A0P1AR10_PLAHL</name>
<dbReference type="RefSeq" id="XP_024580154.1">
    <property type="nucleotide sequence ID" value="XM_024729815.1"/>
</dbReference>
<feature type="compositionally biased region" description="Basic and acidic residues" evidence="1">
    <location>
        <begin position="1"/>
        <end position="16"/>
    </location>
</feature>
<sequence length="51" mass="5550">MEGGSKKIYDTGRREYGQNSNGVTSRRVCSYQPGSSEHKCAPPCNNSVNQA</sequence>
<evidence type="ECO:0000256" key="1">
    <source>
        <dbReference type="SAM" id="MobiDB-lite"/>
    </source>
</evidence>
<evidence type="ECO:0000313" key="3">
    <source>
        <dbReference type="Proteomes" id="UP000054928"/>
    </source>
</evidence>
<dbReference type="EMBL" id="CCYD01000810">
    <property type="protein sequence ID" value="CEG43785.1"/>
    <property type="molecule type" value="Genomic_DNA"/>
</dbReference>
<accession>A0A0P1AR10</accession>
<keyword evidence="3" id="KW-1185">Reference proteome</keyword>
<evidence type="ECO:0000313" key="2">
    <source>
        <dbReference type="EMBL" id="CEG43785.1"/>
    </source>
</evidence>
<protein>
    <submittedName>
        <fullName evidence="2">Uncharacterized protein</fullName>
    </submittedName>
</protein>
<proteinExistence type="predicted"/>
<dbReference type="GeneID" id="36409132"/>
<organism evidence="2 3">
    <name type="scientific">Plasmopara halstedii</name>
    <name type="common">Downy mildew of sunflower</name>
    <dbReference type="NCBI Taxonomy" id="4781"/>
    <lineage>
        <taxon>Eukaryota</taxon>
        <taxon>Sar</taxon>
        <taxon>Stramenopiles</taxon>
        <taxon>Oomycota</taxon>
        <taxon>Peronosporomycetes</taxon>
        <taxon>Peronosporales</taxon>
        <taxon>Peronosporaceae</taxon>
        <taxon>Plasmopara</taxon>
    </lineage>
</organism>
<feature type="region of interest" description="Disordered" evidence="1">
    <location>
        <begin position="1"/>
        <end position="51"/>
    </location>
</feature>
<reference evidence="3" key="1">
    <citation type="submission" date="2014-09" db="EMBL/GenBank/DDBJ databases">
        <authorList>
            <person name="Sharma Rahul"/>
            <person name="Thines Marco"/>
        </authorList>
    </citation>
    <scope>NUCLEOTIDE SEQUENCE [LARGE SCALE GENOMIC DNA]</scope>
</reference>
<dbReference type="Proteomes" id="UP000054928">
    <property type="component" value="Unassembled WGS sequence"/>
</dbReference>